<name>A0A455U7J6_9GAMM</name>
<dbReference type="InterPro" id="IPR000184">
    <property type="entry name" value="Bac_surfAg_D15"/>
</dbReference>
<comment type="subcellular location">
    <subcellularLocation>
        <location evidence="1">Membrane</location>
    </subcellularLocation>
</comment>
<sequence length="205" mass="23607">MATALTMIFIYPLPSSALRGSITCLSKTPLRNSYRLQYGVRNVDDSDTQSLEGTVEIARRWEFDNDWVQTVYFRTTYEDFEQGGEADQVWLFYPGIQWSRTRTRPQRFPLWGDRQQLSLEYSDKMWGSDAQFARVTADTEWIRTIGNDNRFLARLGLGAIETDDFDKIPPSLRFLRAVTAVCAATPMKVFRRVTKKAGYVVASKC</sequence>
<proteinExistence type="predicted"/>
<dbReference type="KEGG" id="hsr:HSBAA_32310"/>
<dbReference type="Gene3D" id="2.40.160.50">
    <property type="entry name" value="membrane protein fhac: a member of the omp85/tpsb transporter family"/>
    <property type="match status" value="1"/>
</dbReference>
<feature type="domain" description="Bacterial surface antigen (D15)" evidence="3">
    <location>
        <begin position="33"/>
        <end position="175"/>
    </location>
</feature>
<evidence type="ECO:0000256" key="2">
    <source>
        <dbReference type="ARBA" id="ARBA00023136"/>
    </source>
</evidence>
<dbReference type="EMBL" id="AP019514">
    <property type="protein sequence ID" value="BBI61925.1"/>
    <property type="molecule type" value="Genomic_DNA"/>
</dbReference>
<evidence type="ECO:0000313" key="5">
    <source>
        <dbReference type="Proteomes" id="UP000320231"/>
    </source>
</evidence>
<evidence type="ECO:0000313" key="4">
    <source>
        <dbReference type="EMBL" id="BBI61925.1"/>
    </source>
</evidence>
<dbReference type="Pfam" id="PF01103">
    <property type="entry name" value="Omp85"/>
    <property type="match status" value="1"/>
</dbReference>
<keyword evidence="2" id="KW-0472">Membrane</keyword>
<organism evidence="4 5">
    <name type="scientific">Vreelandella sulfidaeris</name>
    <dbReference type="NCBI Taxonomy" id="115553"/>
    <lineage>
        <taxon>Bacteria</taxon>
        <taxon>Pseudomonadati</taxon>
        <taxon>Pseudomonadota</taxon>
        <taxon>Gammaproteobacteria</taxon>
        <taxon>Oceanospirillales</taxon>
        <taxon>Halomonadaceae</taxon>
        <taxon>Vreelandella</taxon>
    </lineage>
</organism>
<gene>
    <name evidence="4" type="ORF">HSBAA_32310</name>
</gene>
<evidence type="ECO:0000256" key="1">
    <source>
        <dbReference type="ARBA" id="ARBA00004370"/>
    </source>
</evidence>
<evidence type="ECO:0000259" key="3">
    <source>
        <dbReference type="Pfam" id="PF01103"/>
    </source>
</evidence>
<reference evidence="4 5" key="1">
    <citation type="journal article" date="2019" name="Microbiol. Resour. Announc.">
        <title>Complete Genome Sequence of Halomonas sulfidaeris Strain Esulfide1 Isolated from a Metal Sulfide Rock at a Depth of 2,200 Meters, Obtained Using Nanopore Sequencing.</title>
        <authorList>
            <person name="Saito M."/>
            <person name="Nishigata A."/>
            <person name="Galipon J."/>
            <person name="Arakawa K."/>
        </authorList>
    </citation>
    <scope>NUCLEOTIDE SEQUENCE [LARGE SCALE GENOMIC DNA]</scope>
    <source>
        <strain evidence="4 5">ATCC BAA-803</strain>
    </source>
</reference>
<protein>
    <recommendedName>
        <fullName evidence="3">Bacterial surface antigen (D15) domain-containing protein</fullName>
    </recommendedName>
</protein>
<dbReference type="GO" id="GO:0019867">
    <property type="term" value="C:outer membrane"/>
    <property type="evidence" value="ECO:0007669"/>
    <property type="project" value="InterPro"/>
</dbReference>
<dbReference type="AlphaFoldDB" id="A0A455U7J6"/>
<dbReference type="Proteomes" id="UP000320231">
    <property type="component" value="Chromosome"/>
</dbReference>
<accession>A0A455U7J6</accession>